<evidence type="ECO:0000256" key="2">
    <source>
        <dbReference type="ARBA" id="ARBA00012438"/>
    </source>
</evidence>
<dbReference type="Proteomes" id="UP001442841">
    <property type="component" value="Chromosome"/>
</dbReference>
<proteinExistence type="predicted"/>
<dbReference type="EC" id="2.7.13.3" evidence="2"/>
<dbReference type="PANTHER" id="PTHR24421">
    <property type="entry name" value="NITRATE/NITRITE SENSOR PROTEIN NARX-RELATED"/>
    <property type="match status" value="1"/>
</dbReference>
<feature type="transmembrane region" description="Helical" evidence="6">
    <location>
        <begin position="230"/>
        <end position="250"/>
    </location>
</feature>
<keyword evidence="9" id="KW-1185">Reference proteome</keyword>
<feature type="transmembrane region" description="Helical" evidence="6">
    <location>
        <begin position="36"/>
        <end position="53"/>
    </location>
</feature>
<feature type="domain" description="Histidine kinase/HSP90-like ATPase" evidence="7">
    <location>
        <begin position="456"/>
        <end position="544"/>
    </location>
</feature>
<dbReference type="EMBL" id="CP154795">
    <property type="protein sequence ID" value="XAN07991.1"/>
    <property type="molecule type" value="Genomic_DNA"/>
</dbReference>
<accession>A0ABZ3FPK1</accession>
<dbReference type="InterPro" id="IPR036890">
    <property type="entry name" value="HATPase_C_sf"/>
</dbReference>
<evidence type="ECO:0000256" key="4">
    <source>
        <dbReference type="ARBA" id="ARBA00022777"/>
    </source>
</evidence>
<keyword evidence="3" id="KW-0808">Transferase</keyword>
<organism evidence="8 9">
    <name type="scientific">Ammonicoccus fulvus</name>
    <dbReference type="NCBI Taxonomy" id="3138240"/>
    <lineage>
        <taxon>Bacteria</taxon>
        <taxon>Bacillati</taxon>
        <taxon>Actinomycetota</taxon>
        <taxon>Actinomycetes</taxon>
        <taxon>Propionibacteriales</taxon>
        <taxon>Propionibacteriaceae</taxon>
        <taxon>Ammonicoccus</taxon>
    </lineage>
</organism>
<dbReference type="RefSeq" id="WP_425309447.1">
    <property type="nucleotide sequence ID" value="NZ_CP154795.1"/>
</dbReference>
<dbReference type="CDD" id="cd16917">
    <property type="entry name" value="HATPase_UhpB-NarQ-NarX-like"/>
    <property type="match status" value="1"/>
</dbReference>
<evidence type="ECO:0000256" key="6">
    <source>
        <dbReference type="SAM" id="Phobius"/>
    </source>
</evidence>
<evidence type="ECO:0000259" key="7">
    <source>
        <dbReference type="SMART" id="SM00387"/>
    </source>
</evidence>
<dbReference type="Pfam" id="PF02518">
    <property type="entry name" value="HATPase_c"/>
    <property type="match status" value="1"/>
</dbReference>
<dbReference type="GO" id="GO:0005524">
    <property type="term" value="F:ATP binding"/>
    <property type="evidence" value="ECO:0007669"/>
    <property type="project" value="UniProtKB-KW"/>
</dbReference>
<dbReference type="InterPro" id="IPR050482">
    <property type="entry name" value="Sensor_HK_TwoCompSys"/>
</dbReference>
<keyword evidence="6" id="KW-0472">Membrane</keyword>
<name>A0ABZ3FPK1_9ACTN</name>
<keyword evidence="8" id="KW-0547">Nucleotide-binding</keyword>
<protein>
    <recommendedName>
        <fullName evidence="2">histidine kinase</fullName>
        <ecNumber evidence="2">2.7.13.3</ecNumber>
    </recommendedName>
</protein>
<dbReference type="Gene3D" id="3.30.565.10">
    <property type="entry name" value="Histidine kinase-like ATPase, C-terminal domain"/>
    <property type="match status" value="1"/>
</dbReference>
<feature type="transmembrane region" description="Helical" evidence="6">
    <location>
        <begin position="170"/>
        <end position="188"/>
    </location>
</feature>
<evidence type="ECO:0000313" key="8">
    <source>
        <dbReference type="EMBL" id="XAN07991.1"/>
    </source>
</evidence>
<keyword evidence="6" id="KW-0812">Transmembrane</keyword>
<feature type="transmembrane region" description="Helical" evidence="6">
    <location>
        <begin position="200"/>
        <end position="218"/>
    </location>
</feature>
<evidence type="ECO:0000256" key="3">
    <source>
        <dbReference type="ARBA" id="ARBA00022679"/>
    </source>
</evidence>
<keyword evidence="6" id="KW-1133">Transmembrane helix</keyword>
<sequence length="552" mass="57608">MAILRRPAPNTLATAVLLAGVALCLATMSWRLASPPAVALAATAAGLLLLVAGTAAHRQRPANRIGLLMALAGCAIFSEDLLMAHHGLLHTLGLVLVEASTPLVIHAVLAFPRGRLESLPARILVIAAYVTTFGGSAAQALFDGSAPIDLEYNRLLWQDDLPTHLALDRGQALATGLLALAVGAIAVHRAIRAQRGDRPIMVLLASGAAAGTALNTLVELAPTVSPAKVTFLIVFYAVIMAFSIGLLVFLDRFADGLATITHLARNIVSGQSLATTEALVRRSLHDPVLRLGIFDEASGVHLDNRGAVLPPAHPPAVAREDYGLVAATYWDNGFVPPSLVAAALAVVDAARAADRAAVEAQTLLRRNLHDGAQQRLTALALRLHMLETGTIVGAPTTWAQTRQEVELASAELRRLARGEAPEGLDEGLVAALHGLAARSPIPVELSLQVTDQLPDDTAATAYFVVAEGVTNAIRHGAATVVRIRLDTAGTTLRVEVTDDGIGGARIAPGGGLAGLTDRVTRMGGTLSVSEASPTRLLVRLPLMETHARSAGR</sequence>
<feature type="transmembrane region" description="Helical" evidence="6">
    <location>
        <begin position="123"/>
        <end position="142"/>
    </location>
</feature>
<evidence type="ECO:0000256" key="1">
    <source>
        <dbReference type="ARBA" id="ARBA00000085"/>
    </source>
</evidence>
<evidence type="ECO:0000313" key="9">
    <source>
        <dbReference type="Proteomes" id="UP001442841"/>
    </source>
</evidence>
<dbReference type="PANTHER" id="PTHR24421:SF10">
    <property type="entry name" value="NITRATE_NITRITE SENSOR PROTEIN NARQ"/>
    <property type="match status" value="1"/>
</dbReference>
<gene>
    <name evidence="8" type="ORF">AADG42_11985</name>
</gene>
<dbReference type="InterPro" id="IPR003594">
    <property type="entry name" value="HATPase_dom"/>
</dbReference>
<feature type="transmembrane region" description="Helical" evidence="6">
    <location>
        <begin position="12"/>
        <end position="30"/>
    </location>
</feature>
<dbReference type="SMART" id="SM00387">
    <property type="entry name" value="HATPase_c"/>
    <property type="match status" value="1"/>
</dbReference>
<comment type="catalytic activity">
    <reaction evidence="1">
        <text>ATP + protein L-histidine = ADP + protein N-phospho-L-histidine.</text>
        <dbReference type="EC" id="2.7.13.3"/>
    </reaction>
</comment>
<reference evidence="8 9" key="1">
    <citation type="submission" date="2024-04" db="EMBL/GenBank/DDBJ databases">
        <title>Isolation of an actinomycete strain from pig manure.</title>
        <authorList>
            <person name="Gong T."/>
            <person name="Yu Z."/>
            <person name="An M."/>
            <person name="Wei C."/>
            <person name="Yang W."/>
            <person name="Liu L."/>
        </authorList>
    </citation>
    <scope>NUCLEOTIDE SEQUENCE [LARGE SCALE GENOMIC DNA]</scope>
    <source>
        <strain evidence="8 9">ZF39</strain>
    </source>
</reference>
<feature type="transmembrane region" description="Helical" evidence="6">
    <location>
        <begin position="65"/>
        <end position="85"/>
    </location>
</feature>
<evidence type="ECO:0000256" key="5">
    <source>
        <dbReference type="ARBA" id="ARBA00023012"/>
    </source>
</evidence>
<keyword evidence="4" id="KW-0418">Kinase</keyword>
<keyword evidence="5" id="KW-0902">Two-component regulatory system</keyword>
<dbReference type="SUPFAM" id="SSF55874">
    <property type="entry name" value="ATPase domain of HSP90 chaperone/DNA topoisomerase II/histidine kinase"/>
    <property type="match status" value="1"/>
</dbReference>
<keyword evidence="8" id="KW-0067">ATP-binding</keyword>
<feature type="transmembrane region" description="Helical" evidence="6">
    <location>
        <begin position="91"/>
        <end position="111"/>
    </location>
</feature>